<name>A0A1G1Z182_9BACT</name>
<dbReference type="GO" id="GO:0019843">
    <property type="term" value="F:rRNA binding"/>
    <property type="evidence" value="ECO:0007669"/>
    <property type="project" value="UniProtKB-UniRule"/>
</dbReference>
<dbReference type="SUPFAM" id="SSF141091">
    <property type="entry name" value="L21p-like"/>
    <property type="match status" value="1"/>
</dbReference>
<evidence type="ECO:0000256" key="4">
    <source>
        <dbReference type="HAMAP-Rule" id="MF_01363"/>
    </source>
</evidence>
<evidence type="ECO:0000256" key="3">
    <source>
        <dbReference type="ARBA" id="ARBA00023274"/>
    </source>
</evidence>
<evidence type="ECO:0000256" key="1">
    <source>
        <dbReference type="ARBA" id="ARBA00008563"/>
    </source>
</evidence>
<dbReference type="PANTHER" id="PTHR21349:SF0">
    <property type="entry name" value="LARGE RIBOSOMAL SUBUNIT PROTEIN BL21M"/>
    <property type="match status" value="1"/>
</dbReference>
<gene>
    <name evidence="4" type="primary">rplU</name>
    <name evidence="6" type="ORF">A3F24_02025</name>
</gene>
<keyword evidence="4 5" id="KW-0699">rRNA-binding</keyword>
<comment type="caution">
    <text evidence="6">The sequence shown here is derived from an EMBL/GenBank/DDBJ whole genome shotgun (WGS) entry which is preliminary data.</text>
</comment>
<organism evidence="6 7">
    <name type="scientific">Candidatus Colwellbacteria bacterium RIFCSPHIGHO2_12_FULL_44_17</name>
    <dbReference type="NCBI Taxonomy" id="1797689"/>
    <lineage>
        <taxon>Bacteria</taxon>
        <taxon>Candidatus Colwelliibacteriota</taxon>
    </lineage>
</organism>
<dbReference type="PANTHER" id="PTHR21349">
    <property type="entry name" value="50S RIBOSOMAL PROTEIN L21"/>
    <property type="match status" value="1"/>
</dbReference>
<evidence type="ECO:0000256" key="5">
    <source>
        <dbReference type="RuleBase" id="RU000562"/>
    </source>
</evidence>
<dbReference type="InterPro" id="IPR028909">
    <property type="entry name" value="bL21-like"/>
</dbReference>
<dbReference type="GO" id="GO:0006412">
    <property type="term" value="P:translation"/>
    <property type="evidence" value="ECO:0007669"/>
    <property type="project" value="UniProtKB-UniRule"/>
</dbReference>
<dbReference type="InterPro" id="IPR001787">
    <property type="entry name" value="Ribosomal_bL21"/>
</dbReference>
<comment type="function">
    <text evidence="4 5">This protein binds to 23S rRNA in the presence of protein L20.</text>
</comment>
<evidence type="ECO:0000313" key="7">
    <source>
        <dbReference type="Proteomes" id="UP000178515"/>
    </source>
</evidence>
<dbReference type="Proteomes" id="UP000178515">
    <property type="component" value="Unassembled WGS sequence"/>
</dbReference>
<dbReference type="NCBIfam" id="TIGR00061">
    <property type="entry name" value="L21"/>
    <property type="match status" value="1"/>
</dbReference>
<keyword evidence="2 4" id="KW-0689">Ribosomal protein</keyword>
<dbReference type="HAMAP" id="MF_01363">
    <property type="entry name" value="Ribosomal_bL21"/>
    <property type="match status" value="1"/>
</dbReference>
<reference evidence="6 7" key="1">
    <citation type="journal article" date="2016" name="Nat. Commun.">
        <title>Thousands of microbial genomes shed light on interconnected biogeochemical processes in an aquifer system.</title>
        <authorList>
            <person name="Anantharaman K."/>
            <person name="Brown C.T."/>
            <person name="Hug L.A."/>
            <person name="Sharon I."/>
            <person name="Castelle C.J."/>
            <person name="Probst A.J."/>
            <person name="Thomas B.C."/>
            <person name="Singh A."/>
            <person name="Wilkins M.J."/>
            <person name="Karaoz U."/>
            <person name="Brodie E.L."/>
            <person name="Williams K.H."/>
            <person name="Hubbard S.S."/>
            <person name="Banfield J.F."/>
        </authorList>
    </citation>
    <scope>NUCLEOTIDE SEQUENCE [LARGE SCALE GENOMIC DNA]</scope>
</reference>
<dbReference type="AlphaFoldDB" id="A0A1G1Z182"/>
<dbReference type="STRING" id="1797689.A3F24_02025"/>
<comment type="similarity">
    <text evidence="1 4 5">Belongs to the bacterial ribosomal protein bL21 family.</text>
</comment>
<sequence length="112" mass="12408">MFAIIETGGKQYKVTPGKKIKVDRIIADLPAGASAKVGAGSDFVFDKVLLVSGEKPQIGAPYVKGAKVEAKITKEGRAKRKIVYRYHSKNRFDKKKSNREHYTEVEIVKITA</sequence>
<keyword evidence="4 5" id="KW-0694">RNA-binding</keyword>
<dbReference type="GO" id="GO:1990904">
    <property type="term" value="C:ribonucleoprotein complex"/>
    <property type="evidence" value="ECO:0007669"/>
    <property type="project" value="UniProtKB-KW"/>
</dbReference>
<evidence type="ECO:0000313" key="6">
    <source>
        <dbReference type="EMBL" id="OGY58401.1"/>
    </source>
</evidence>
<dbReference type="InterPro" id="IPR036164">
    <property type="entry name" value="bL21-like_sf"/>
</dbReference>
<dbReference type="GO" id="GO:0003735">
    <property type="term" value="F:structural constituent of ribosome"/>
    <property type="evidence" value="ECO:0007669"/>
    <property type="project" value="InterPro"/>
</dbReference>
<dbReference type="GO" id="GO:0005840">
    <property type="term" value="C:ribosome"/>
    <property type="evidence" value="ECO:0007669"/>
    <property type="project" value="UniProtKB-KW"/>
</dbReference>
<dbReference type="Pfam" id="PF00829">
    <property type="entry name" value="Ribosomal_L21p"/>
    <property type="match status" value="1"/>
</dbReference>
<comment type="subunit">
    <text evidence="4">Part of the 50S ribosomal subunit. Contacts protein L20.</text>
</comment>
<dbReference type="GO" id="GO:0005737">
    <property type="term" value="C:cytoplasm"/>
    <property type="evidence" value="ECO:0007669"/>
    <property type="project" value="UniProtKB-ARBA"/>
</dbReference>
<dbReference type="EMBL" id="MHIX01000045">
    <property type="protein sequence ID" value="OGY58401.1"/>
    <property type="molecule type" value="Genomic_DNA"/>
</dbReference>
<protein>
    <recommendedName>
        <fullName evidence="4">Large ribosomal subunit protein bL21</fullName>
    </recommendedName>
</protein>
<proteinExistence type="inferred from homology"/>
<accession>A0A1G1Z182</accession>
<evidence type="ECO:0000256" key="2">
    <source>
        <dbReference type="ARBA" id="ARBA00022980"/>
    </source>
</evidence>
<keyword evidence="3 4" id="KW-0687">Ribonucleoprotein</keyword>